<keyword evidence="2" id="KW-1185">Reference proteome</keyword>
<dbReference type="InterPro" id="IPR007344">
    <property type="entry name" value="GrpB/CoaE"/>
</dbReference>
<dbReference type="Gene3D" id="3.30.460.10">
    <property type="entry name" value="Beta Polymerase, domain 2"/>
    <property type="match status" value="1"/>
</dbReference>
<dbReference type="Proteomes" id="UP001238088">
    <property type="component" value="Unassembled WGS sequence"/>
</dbReference>
<gene>
    <name evidence="1" type="ORF">J2S17_003500</name>
</gene>
<evidence type="ECO:0000313" key="2">
    <source>
        <dbReference type="Proteomes" id="UP001238088"/>
    </source>
</evidence>
<accession>A0ABU0ALG9</accession>
<organism evidence="1 2">
    <name type="scientific">Cytobacillus purgationiresistens</name>
    <dbReference type="NCBI Taxonomy" id="863449"/>
    <lineage>
        <taxon>Bacteria</taxon>
        <taxon>Bacillati</taxon>
        <taxon>Bacillota</taxon>
        <taxon>Bacilli</taxon>
        <taxon>Bacillales</taxon>
        <taxon>Bacillaceae</taxon>
        <taxon>Cytobacillus</taxon>
    </lineage>
</organism>
<dbReference type="EMBL" id="JAUSUB010000016">
    <property type="protein sequence ID" value="MDQ0271612.1"/>
    <property type="molecule type" value="Genomic_DNA"/>
</dbReference>
<reference evidence="1 2" key="1">
    <citation type="submission" date="2023-07" db="EMBL/GenBank/DDBJ databases">
        <title>Genomic Encyclopedia of Type Strains, Phase IV (KMG-IV): sequencing the most valuable type-strain genomes for metagenomic binning, comparative biology and taxonomic classification.</title>
        <authorList>
            <person name="Goeker M."/>
        </authorList>
    </citation>
    <scope>NUCLEOTIDE SEQUENCE [LARGE SCALE GENOMIC DNA]</scope>
    <source>
        <strain evidence="1 2">DSM 23494</strain>
    </source>
</reference>
<sequence>MITNLSGITIQSYNPQWEETFHELKTIIKAHITEEILTIEHVGSTSVRGLGAKPIIDLDVVIEERSKLENVIQGLEKLGYIHQGDFGIKGREAFARQDDKVPWTGQKIWQAHHLYVVTIDNEELKRHLQFRNYLRNYPEAVQEYELLKIYLAKTCQTREAYTEAKSAFILNILQLAREELRENNHEL</sequence>
<protein>
    <submittedName>
        <fullName evidence="1">GrpB-like predicted nucleotidyltransferase (UPF0157 family)</fullName>
    </submittedName>
</protein>
<dbReference type="RefSeq" id="WP_307476887.1">
    <property type="nucleotide sequence ID" value="NZ_JAUSUB010000016.1"/>
</dbReference>
<dbReference type="Pfam" id="PF04229">
    <property type="entry name" value="GrpB"/>
    <property type="match status" value="1"/>
</dbReference>
<evidence type="ECO:0000313" key="1">
    <source>
        <dbReference type="EMBL" id="MDQ0271612.1"/>
    </source>
</evidence>
<dbReference type="SUPFAM" id="SSF81301">
    <property type="entry name" value="Nucleotidyltransferase"/>
    <property type="match status" value="1"/>
</dbReference>
<comment type="caution">
    <text evidence="1">The sequence shown here is derived from an EMBL/GenBank/DDBJ whole genome shotgun (WGS) entry which is preliminary data.</text>
</comment>
<dbReference type="InterPro" id="IPR043519">
    <property type="entry name" value="NT_sf"/>
</dbReference>
<dbReference type="PANTHER" id="PTHR34822:SF1">
    <property type="entry name" value="GRPB FAMILY PROTEIN"/>
    <property type="match status" value="1"/>
</dbReference>
<dbReference type="PANTHER" id="PTHR34822">
    <property type="entry name" value="GRPB DOMAIN PROTEIN (AFU_ORTHOLOGUE AFUA_1G01530)"/>
    <property type="match status" value="1"/>
</dbReference>
<proteinExistence type="predicted"/>
<name>A0ABU0ALG9_9BACI</name>